<feature type="chain" id="PRO_5016426511" description="Tissue inhibitor of metalloproteinase" evidence="2">
    <location>
        <begin position="27"/>
        <end position="163"/>
    </location>
</feature>
<keyword evidence="1" id="KW-0472">Membrane</keyword>
<feature type="signal peptide" evidence="2">
    <location>
        <begin position="1"/>
        <end position="26"/>
    </location>
</feature>
<gene>
    <name evidence="3" type="ORF">B0I29_110160</name>
</gene>
<evidence type="ECO:0008006" key="5">
    <source>
        <dbReference type="Google" id="ProtNLM"/>
    </source>
</evidence>
<organism evidence="3 4">
    <name type="scientific">Actinoplanes lutulentus</name>
    <dbReference type="NCBI Taxonomy" id="1287878"/>
    <lineage>
        <taxon>Bacteria</taxon>
        <taxon>Bacillati</taxon>
        <taxon>Actinomycetota</taxon>
        <taxon>Actinomycetes</taxon>
        <taxon>Micromonosporales</taxon>
        <taxon>Micromonosporaceae</taxon>
        <taxon>Actinoplanes</taxon>
    </lineage>
</organism>
<keyword evidence="1" id="KW-1133">Transmembrane helix</keyword>
<dbReference type="AlphaFoldDB" id="A0A327Z9R0"/>
<accession>A0A327Z9R0</accession>
<evidence type="ECO:0000256" key="1">
    <source>
        <dbReference type="SAM" id="Phobius"/>
    </source>
</evidence>
<dbReference type="Proteomes" id="UP000249341">
    <property type="component" value="Unassembled WGS sequence"/>
</dbReference>
<evidence type="ECO:0000256" key="2">
    <source>
        <dbReference type="SAM" id="SignalP"/>
    </source>
</evidence>
<comment type="caution">
    <text evidence="3">The sequence shown here is derived from an EMBL/GenBank/DDBJ whole genome shotgun (WGS) entry which is preliminary data.</text>
</comment>
<keyword evidence="1" id="KW-0812">Transmembrane</keyword>
<feature type="transmembrane region" description="Helical" evidence="1">
    <location>
        <begin position="136"/>
        <end position="157"/>
    </location>
</feature>
<dbReference type="PROSITE" id="PS51257">
    <property type="entry name" value="PROKAR_LIPOPROTEIN"/>
    <property type="match status" value="1"/>
</dbReference>
<reference evidence="3 4" key="1">
    <citation type="submission" date="2018-06" db="EMBL/GenBank/DDBJ databases">
        <title>Genomic Encyclopedia of Type Strains, Phase III (KMG-III): the genomes of soil and plant-associated and newly described type strains.</title>
        <authorList>
            <person name="Whitman W."/>
        </authorList>
    </citation>
    <scope>NUCLEOTIDE SEQUENCE [LARGE SCALE GENOMIC DNA]</scope>
    <source>
        <strain evidence="3 4">CGMCC 4.7090</strain>
    </source>
</reference>
<dbReference type="EMBL" id="QLMJ01000010">
    <property type="protein sequence ID" value="RAK35404.1"/>
    <property type="molecule type" value="Genomic_DNA"/>
</dbReference>
<evidence type="ECO:0000313" key="3">
    <source>
        <dbReference type="EMBL" id="RAK35404.1"/>
    </source>
</evidence>
<protein>
    <recommendedName>
        <fullName evidence="5">Tissue inhibitor of metalloproteinase</fullName>
    </recommendedName>
</protein>
<keyword evidence="4" id="KW-1185">Reference proteome</keyword>
<keyword evidence="2" id="KW-0732">Signal</keyword>
<evidence type="ECO:0000313" key="4">
    <source>
        <dbReference type="Proteomes" id="UP000249341"/>
    </source>
</evidence>
<sequence>MIVRRLVVLLLLVIGPIPFVAGPAWACSCKDGIGIEDAELAFDGVVRTVERDSGQQQVRFAVEAVAKGVAGNEVTLTTSDNEASCGYRFAEGGRYRVLSVAGTTSLCSGNELLTASPIPSPGTRAAIGRVADDRVAIFWTGSGLVALFVTVGLALLIRQPKSR</sequence>
<proteinExistence type="predicted"/>
<name>A0A327Z9R0_9ACTN</name>